<evidence type="ECO:0000313" key="1">
    <source>
        <dbReference type="EMBL" id="KAJ7357491.1"/>
    </source>
</evidence>
<keyword evidence="2" id="KW-1185">Reference proteome</keyword>
<accession>A0A9W9YLL4</accession>
<protein>
    <submittedName>
        <fullName evidence="1">Uncharacterized protein</fullName>
    </submittedName>
</protein>
<comment type="caution">
    <text evidence="1">The sequence shown here is derived from an EMBL/GenBank/DDBJ whole genome shotgun (WGS) entry which is preliminary data.</text>
</comment>
<dbReference type="AlphaFoldDB" id="A0A9W9YLL4"/>
<organism evidence="1 2">
    <name type="scientific">Desmophyllum pertusum</name>
    <dbReference type="NCBI Taxonomy" id="174260"/>
    <lineage>
        <taxon>Eukaryota</taxon>
        <taxon>Metazoa</taxon>
        <taxon>Cnidaria</taxon>
        <taxon>Anthozoa</taxon>
        <taxon>Hexacorallia</taxon>
        <taxon>Scleractinia</taxon>
        <taxon>Caryophylliina</taxon>
        <taxon>Caryophylliidae</taxon>
        <taxon>Desmophyllum</taxon>
    </lineage>
</organism>
<dbReference type="Proteomes" id="UP001163046">
    <property type="component" value="Unassembled WGS sequence"/>
</dbReference>
<dbReference type="OrthoDB" id="432528at2759"/>
<sequence>MDASIWPFCTCLVDHAQEVLHQTSGVIHQELYSGQELSGTTGSTKCAGKYGRMGIASIKNHPGCRVGASSWIDRDGQSVDVWWLRVSCPTSGCIMLQATSGRGSEV</sequence>
<evidence type="ECO:0000313" key="2">
    <source>
        <dbReference type="Proteomes" id="UP001163046"/>
    </source>
</evidence>
<dbReference type="EMBL" id="MU827321">
    <property type="protein sequence ID" value="KAJ7357491.1"/>
    <property type="molecule type" value="Genomic_DNA"/>
</dbReference>
<name>A0A9W9YLL4_9CNID</name>
<reference evidence="1" key="1">
    <citation type="submission" date="2023-01" db="EMBL/GenBank/DDBJ databases">
        <title>Genome assembly of the deep-sea coral Lophelia pertusa.</title>
        <authorList>
            <person name="Herrera S."/>
            <person name="Cordes E."/>
        </authorList>
    </citation>
    <scope>NUCLEOTIDE SEQUENCE</scope>
    <source>
        <strain evidence="1">USNM1676648</strain>
        <tissue evidence="1">Polyp</tissue>
    </source>
</reference>
<proteinExistence type="predicted"/>
<gene>
    <name evidence="1" type="ORF">OS493_025007</name>
</gene>